<evidence type="ECO:0000313" key="3">
    <source>
        <dbReference type="Proteomes" id="UP000078507"/>
    </source>
</evidence>
<dbReference type="RefSeq" id="WP_066875897.1">
    <property type="nucleotide sequence ID" value="NZ_LNQB01000077.1"/>
</dbReference>
<protein>
    <recommendedName>
        <fullName evidence="1">GTPase-associated system helical domain-containing protein</fullName>
    </recommendedName>
</protein>
<evidence type="ECO:0000313" key="2">
    <source>
        <dbReference type="EMBL" id="OAP43542.1"/>
    </source>
</evidence>
<accession>A0A178Y8K9</accession>
<dbReference type="STRING" id="36856.ATB98_24460"/>
<organism evidence="2 3">
    <name type="scientific">Sinorhizobium saheli</name>
    <dbReference type="NCBI Taxonomy" id="36856"/>
    <lineage>
        <taxon>Bacteria</taxon>
        <taxon>Pseudomonadati</taxon>
        <taxon>Pseudomonadota</taxon>
        <taxon>Alphaproteobacteria</taxon>
        <taxon>Hyphomicrobiales</taxon>
        <taxon>Rhizobiaceae</taxon>
        <taxon>Sinorhizobium/Ensifer group</taxon>
        <taxon>Sinorhizobium</taxon>
    </lineage>
</organism>
<dbReference type="Proteomes" id="UP000078507">
    <property type="component" value="Unassembled WGS sequence"/>
</dbReference>
<sequence>MAADILIRFLRAGLVNVGGDDAKLERLKETASDLATSLKKSPSKAAAFALIAFDPEAPTEDPIVAEALEALQSRWATYVNTFSGTPITVIRAVLLEALAQAAAEEDSVGVSFVASARNALPFMEAGHERGIWSDVITDVEHRIDARAEAEWATPESITIPALTLPTLEPITITSTPTTINKANLASRIDAAVGPNNAAGQATNGNQYWPNQGQHWAQQFAPKLTDLLAEALTAVAKGNGIAPVDLSAPLNSLTQAMSAYVEVTLKTVSGATAGLQRRTNLIWWKESLFSPSARASYRGLPAATAAALMAFDLHQQVPTFSPASVAAFLHEAVLVLPALDPKQGHSIRDLIDEAIASPELATLRDAAKRLVAESGGRGPVLGLLGYDSRQSLPQDTKFREKVGVPATAQLTMPEWATWLFRELQAARAAKELAETKKRGRKP</sequence>
<keyword evidence="3" id="KW-1185">Reference proteome</keyword>
<gene>
    <name evidence="2" type="ORF">ATB98_24460</name>
</gene>
<dbReference type="Pfam" id="PF19994">
    <property type="entry name" value="GASH"/>
    <property type="match status" value="1"/>
</dbReference>
<dbReference type="EMBL" id="LNQB01000077">
    <property type="protein sequence ID" value="OAP43542.1"/>
    <property type="molecule type" value="Genomic_DNA"/>
</dbReference>
<comment type="caution">
    <text evidence="2">The sequence shown here is derived from an EMBL/GenBank/DDBJ whole genome shotgun (WGS) entry which is preliminary data.</text>
</comment>
<dbReference type="InterPro" id="IPR045523">
    <property type="entry name" value="GASH"/>
</dbReference>
<dbReference type="AlphaFoldDB" id="A0A178Y8K9"/>
<name>A0A178Y8K9_SINSA</name>
<feature type="domain" description="GTPase-associated system helical" evidence="1">
    <location>
        <begin position="8"/>
        <end position="426"/>
    </location>
</feature>
<reference evidence="2 3" key="1">
    <citation type="submission" date="2015-11" db="EMBL/GenBank/DDBJ databases">
        <title>Ensifer anhuiense sp. nov., an effective nitrogen fixation bacterium with Glycine soja.</title>
        <authorList>
            <person name="Yan H."/>
            <person name="Chen W."/>
        </authorList>
    </citation>
    <scope>NUCLEOTIDE SEQUENCE [LARGE SCALE GENOMIC DNA]</scope>
    <source>
        <strain evidence="2 3">LMG 7837</strain>
    </source>
</reference>
<evidence type="ECO:0000259" key="1">
    <source>
        <dbReference type="Pfam" id="PF19994"/>
    </source>
</evidence>
<proteinExistence type="predicted"/>